<evidence type="ECO:0000313" key="2">
    <source>
        <dbReference type="EMBL" id="CCI52433.1"/>
    </source>
</evidence>
<protein>
    <submittedName>
        <fullName evidence="2">Uncharacterized protein</fullName>
    </submittedName>
</protein>
<feature type="region of interest" description="Disordered" evidence="1">
    <location>
        <begin position="1"/>
        <end position="66"/>
    </location>
</feature>
<accession>A0A077MCM0</accession>
<name>A0A077MCM0_9MICO</name>
<gene>
    <name evidence="2" type="ORF">BN13_170034</name>
</gene>
<comment type="caution">
    <text evidence="2">The sequence shown here is derived from an EMBL/GenBank/DDBJ whole genome shotgun (WGS) entry which is preliminary data.</text>
</comment>
<dbReference type="EMBL" id="CAJC01000079">
    <property type="protein sequence ID" value="CCI52433.1"/>
    <property type="molecule type" value="Genomic_DNA"/>
</dbReference>
<proteinExistence type="predicted"/>
<dbReference type="Proteomes" id="UP000035720">
    <property type="component" value="Unassembled WGS sequence"/>
</dbReference>
<organism evidence="2 3">
    <name type="scientific">Nostocoides jenkinsii Ben 74</name>
    <dbReference type="NCBI Taxonomy" id="1193518"/>
    <lineage>
        <taxon>Bacteria</taxon>
        <taxon>Bacillati</taxon>
        <taxon>Actinomycetota</taxon>
        <taxon>Actinomycetes</taxon>
        <taxon>Micrococcales</taxon>
        <taxon>Intrasporangiaceae</taxon>
        <taxon>Nostocoides</taxon>
    </lineage>
</organism>
<keyword evidence="3" id="KW-1185">Reference proteome</keyword>
<reference evidence="2 3" key="1">
    <citation type="journal article" date="2013" name="ISME J.">
        <title>A metabolic model for members of the genus Tetrasphaera involved in enhanced biological phosphorus removal.</title>
        <authorList>
            <person name="Kristiansen R."/>
            <person name="Nguyen H.T.T."/>
            <person name="Saunders A.M."/>
            <person name="Nielsen J.L."/>
            <person name="Wimmer R."/>
            <person name="Le V.Q."/>
            <person name="McIlroy S.J."/>
            <person name="Petrovski S."/>
            <person name="Seviour R.J."/>
            <person name="Calteau A."/>
            <person name="Nielsen K.L."/>
            <person name="Nielsen P.H."/>
        </authorList>
    </citation>
    <scope>NUCLEOTIDE SEQUENCE [LARGE SCALE GENOMIC DNA]</scope>
    <source>
        <strain evidence="2 3">Ben 74</strain>
    </source>
</reference>
<evidence type="ECO:0000313" key="3">
    <source>
        <dbReference type="Proteomes" id="UP000035720"/>
    </source>
</evidence>
<sequence length="66" mass="6989">MVRGHLDPTTDLSHGLRQPLVAGRPADPGRGRTPPADAITWRGRKGTPLADPMFGPAAHVGDERPS</sequence>
<evidence type="ECO:0000256" key="1">
    <source>
        <dbReference type="SAM" id="MobiDB-lite"/>
    </source>
</evidence>
<dbReference type="AlphaFoldDB" id="A0A077MCM0"/>